<dbReference type="Gene3D" id="3.40.50.2300">
    <property type="match status" value="1"/>
</dbReference>
<dbReference type="Proteomes" id="UP000243807">
    <property type="component" value="Chromosome"/>
</dbReference>
<feature type="domain" description="Response regulatory" evidence="3">
    <location>
        <begin position="3"/>
        <end position="119"/>
    </location>
</feature>
<dbReference type="STRING" id="1765967.BW247_14905"/>
<accession>A0A1P8UK65</accession>
<dbReference type="Pfam" id="PF00072">
    <property type="entry name" value="Response_reg"/>
    <property type="match status" value="1"/>
</dbReference>
<dbReference type="InterPro" id="IPR001789">
    <property type="entry name" value="Sig_transdc_resp-reg_receiver"/>
</dbReference>
<evidence type="ECO:0000256" key="1">
    <source>
        <dbReference type="ARBA" id="ARBA00022553"/>
    </source>
</evidence>
<protein>
    <submittedName>
        <fullName evidence="4">Two-component system response regulator</fullName>
    </submittedName>
</protein>
<dbReference type="SMART" id="SM00448">
    <property type="entry name" value="REC"/>
    <property type="match status" value="1"/>
</dbReference>
<evidence type="ECO:0000313" key="4">
    <source>
        <dbReference type="EMBL" id="APZ44217.1"/>
    </source>
</evidence>
<dbReference type="PANTHER" id="PTHR44591:SF20">
    <property type="entry name" value="PROTEIN PILH"/>
    <property type="match status" value="1"/>
</dbReference>
<dbReference type="AlphaFoldDB" id="A0A1P8UK65"/>
<evidence type="ECO:0000313" key="5">
    <source>
        <dbReference type="Proteomes" id="UP000243807"/>
    </source>
</evidence>
<proteinExistence type="predicted"/>
<dbReference type="EMBL" id="CP019434">
    <property type="protein sequence ID" value="APZ44217.1"/>
    <property type="molecule type" value="Genomic_DNA"/>
</dbReference>
<organism evidence="4 5">
    <name type="scientific">Acidihalobacter ferrooxydans</name>
    <dbReference type="NCBI Taxonomy" id="1765967"/>
    <lineage>
        <taxon>Bacteria</taxon>
        <taxon>Pseudomonadati</taxon>
        <taxon>Pseudomonadota</taxon>
        <taxon>Gammaproteobacteria</taxon>
        <taxon>Chromatiales</taxon>
        <taxon>Ectothiorhodospiraceae</taxon>
        <taxon>Acidihalobacter</taxon>
    </lineage>
</organism>
<dbReference type="GO" id="GO:0000160">
    <property type="term" value="P:phosphorelay signal transduction system"/>
    <property type="evidence" value="ECO:0007669"/>
    <property type="project" value="InterPro"/>
</dbReference>
<name>A0A1P8UK65_9GAMM</name>
<dbReference type="InterPro" id="IPR050595">
    <property type="entry name" value="Bact_response_regulator"/>
</dbReference>
<feature type="modified residue" description="4-aspartylphosphate" evidence="2">
    <location>
        <position position="52"/>
    </location>
</feature>
<keyword evidence="1 2" id="KW-0597">Phosphoprotein</keyword>
<gene>
    <name evidence="4" type="ORF">BW247_14905</name>
</gene>
<evidence type="ECO:0000256" key="2">
    <source>
        <dbReference type="PROSITE-ProRule" id="PRU00169"/>
    </source>
</evidence>
<dbReference type="KEGG" id="afy:BW247_14905"/>
<dbReference type="SUPFAM" id="SSF52172">
    <property type="entry name" value="CheY-like"/>
    <property type="match status" value="1"/>
</dbReference>
<dbReference type="PANTHER" id="PTHR44591">
    <property type="entry name" value="STRESS RESPONSE REGULATOR PROTEIN 1"/>
    <property type="match status" value="1"/>
</dbReference>
<dbReference type="OrthoDB" id="9800897at2"/>
<dbReference type="RefSeq" id="WP_076837840.1">
    <property type="nucleotide sequence ID" value="NZ_CP019434.1"/>
</dbReference>
<dbReference type="InterPro" id="IPR011006">
    <property type="entry name" value="CheY-like_superfamily"/>
</dbReference>
<keyword evidence="5" id="KW-1185">Reference proteome</keyword>
<dbReference type="PROSITE" id="PS50110">
    <property type="entry name" value="RESPONSE_REGULATORY"/>
    <property type="match status" value="1"/>
</dbReference>
<evidence type="ECO:0000259" key="3">
    <source>
        <dbReference type="PROSITE" id="PS50110"/>
    </source>
</evidence>
<reference evidence="4 5" key="1">
    <citation type="submission" date="2017-01" db="EMBL/GenBank/DDBJ databases">
        <title>Draft sequence of Acidihalobacter ferrooxidans strain DSM 14175 (strain V8).</title>
        <authorList>
            <person name="Khaleque H.N."/>
            <person name="Ramsay J.P."/>
            <person name="Murphy R.J.T."/>
            <person name="Kaksonen A.H."/>
            <person name="Boxall N.J."/>
            <person name="Watkin E.L.J."/>
        </authorList>
    </citation>
    <scope>NUCLEOTIDE SEQUENCE [LARGE SCALE GENOMIC DNA]</scope>
    <source>
        <strain evidence="4 5">V8</strain>
    </source>
</reference>
<sequence length="121" mass="13514">MTDILVVDDSPTELHVIKGMLEKHGFQVFSAQNGEEGVKIARNVKPDLILMDVVMPGLNGFQATRQLAKMPETASIPVIMVTTKDQETDKVWAMRQGAKDYIVKPPREKDLIERVNGLLRA</sequence>